<dbReference type="GO" id="GO:0003677">
    <property type="term" value="F:DNA binding"/>
    <property type="evidence" value="ECO:0007669"/>
    <property type="project" value="UniProtKB-KW"/>
</dbReference>
<dbReference type="Gene3D" id="4.10.240.10">
    <property type="entry name" value="Zn(2)-C6 fungal-type DNA-binding domain"/>
    <property type="match status" value="1"/>
</dbReference>
<sequence>MPGVPSGKACNECRKVKKKCDQLRPCCSRCQRLRLRCEGSGQQRYMFKYANPGKLESPAAQEIANRKLDLEVSTRQTPTLSFQIPADLLTTSFIRTLEIRDVRYDISYYGPFLREIPQILGQSPALDAAAKALVTSYPHFRGNNIPPNVLQYYGRSLRVLRETLNDPKKAHAPETLCAIYLITVCESWLGPSEGNPKSGMHGQAVAYLLQKVDLKKCDNDFERDMITTLTVMVIFESIANLNVLFEQTLLERLLAFIQPEAPTNPSPLSIMSRLPVYMRNPDPYIVEIGAAYIKTCEIVQKIRSALDKLPTSESESFSSPLAFQKAQLLAQYATMLTMLLALNALLRLFDPDNPVLQSVTHSFCEQILFEAQAAYCYRPLGAAYFAVCLVVALATSDDPEQIVQIERVLADYQSDFKHYGWKNQCFHFGKILEYHRNRLRAGTQNGALVKIQTESSEACCMM</sequence>
<gene>
    <name evidence="6" type="ORF">N7493_004450</name>
</gene>
<evidence type="ECO:0000256" key="2">
    <source>
        <dbReference type="ARBA" id="ARBA00023125"/>
    </source>
</evidence>
<dbReference type="Proteomes" id="UP001215712">
    <property type="component" value="Unassembled WGS sequence"/>
</dbReference>
<dbReference type="PROSITE" id="PS00463">
    <property type="entry name" value="ZN2_CY6_FUNGAL_1"/>
    <property type="match status" value="1"/>
</dbReference>
<protein>
    <recommendedName>
        <fullName evidence="5">Zn(2)-C6 fungal-type domain-containing protein</fullName>
    </recommendedName>
</protein>
<dbReference type="CDD" id="cd00067">
    <property type="entry name" value="GAL4"/>
    <property type="match status" value="1"/>
</dbReference>
<dbReference type="PROSITE" id="PS50048">
    <property type="entry name" value="ZN2_CY6_FUNGAL_2"/>
    <property type="match status" value="1"/>
</dbReference>
<evidence type="ECO:0000256" key="1">
    <source>
        <dbReference type="ARBA" id="ARBA00023015"/>
    </source>
</evidence>
<keyword evidence="2" id="KW-0238">DNA-binding</keyword>
<keyword evidence="3" id="KW-0804">Transcription</keyword>
<dbReference type="PANTHER" id="PTHR38111">
    <property type="entry name" value="ZN(2)-C6 FUNGAL-TYPE DOMAIN-CONTAINING PROTEIN-RELATED"/>
    <property type="match status" value="1"/>
</dbReference>
<organism evidence="6 7">
    <name type="scientific">Penicillium malachiteum</name>
    <dbReference type="NCBI Taxonomy" id="1324776"/>
    <lineage>
        <taxon>Eukaryota</taxon>
        <taxon>Fungi</taxon>
        <taxon>Dikarya</taxon>
        <taxon>Ascomycota</taxon>
        <taxon>Pezizomycotina</taxon>
        <taxon>Eurotiomycetes</taxon>
        <taxon>Eurotiomycetidae</taxon>
        <taxon>Eurotiales</taxon>
        <taxon>Aspergillaceae</taxon>
        <taxon>Penicillium</taxon>
    </lineage>
</organism>
<dbReference type="InterPro" id="IPR053178">
    <property type="entry name" value="Osmoadaptation_assoc"/>
</dbReference>
<evidence type="ECO:0000259" key="5">
    <source>
        <dbReference type="PROSITE" id="PS50048"/>
    </source>
</evidence>
<dbReference type="Pfam" id="PF00172">
    <property type="entry name" value="Zn_clus"/>
    <property type="match status" value="1"/>
</dbReference>
<dbReference type="InterPro" id="IPR036864">
    <property type="entry name" value="Zn2-C6_fun-type_DNA-bd_sf"/>
</dbReference>
<dbReference type="GO" id="GO:0008270">
    <property type="term" value="F:zinc ion binding"/>
    <property type="evidence" value="ECO:0007669"/>
    <property type="project" value="InterPro"/>
</dbReference>
<keyword evidence="7" id="KW-1185">Reference proteome</keyword>
<dbReference type="PANTHER" id="PTHR38111:SF11">
    <property type="entry name" value="TRANSCRIPTION FACTOR DOMAIN-CONTAINING PROTEIN-RELATED"/>
    <property type="match status" value="1"/>
</dbReference>
<dbReference type="GO" id="GO:0000981">
    <property type="term" value="F:DNA-binding transcription factor activity, RNA polymerase II-specific"/>
    <property type="evidence" value="ECO:0007669"/>
    <property type="project" value="InterPro"/>
</dbReference>
<comment type="caution">
    <text evidence="6">The sequence shown here is derived from an EMBL/GenBank/DDBJ whole genome shotgun (WGS) entry which is preliminary data.</text>
</comment>
<reference evidence="6" key="2">
    <citation type="submission" date="2023-01" db="EMBL/GenBank/DDBJ databases">
        <authorList>
            <person name="Petersen C."/>
        </authorList>
    </citation>
    <scope>NUCLEOTIDE SEQUENCE</scope>
    <source>
        <strain evidence="6">IBT 17514</strain>
    </source>
</reference>
<evidence type="ECO:0000313" key="6">
    <source>
        <dbReference type="EMBL" id="KAJ5728120.1"/>
    </source>
</evidence>
<keyword evidence="1" id="KW-0805">Transcription regulation</keyword>
<evidence type="ECO:0000256" key="3">
    <source>
        <dbReference type="ARBA" id="ARBA00023163"/>
    </source>
</evidence>
<dbReference type="EMBL" id="JAQJAN010000005">
    <property type="protein sequence ID" value="KAJ5728120.1"/>
    <property type="molecule type" value="Genomic_DNA"/>
</dbReference>
<name>A0AAD6HP50_9EURO</name>
<proteinExistence type="predicted"/>
<dbReference type="AlphaFoldDB" id="A0AAD6HP50"/>
<dbReference type="SMART" id="SM00066">
    <property type="entry name" value="GAL4"/>
    <property type="match status" value="1"/>
</dbReference>
<keyword evidence="4" id="KW-0539">Nucleus</keyword>
<accession>A0AAD6HP50</accession>
<dbReference type="SUPFAM" id="SSF57701">
    <property type="entry name" value="Zn2/Cys6 DNA-binding domain"/>
    <property type="match status" value="1"/>
</dbReference>
<feature type="domain" description="Zn(2)-C6 fungal-type" evidence="5">
    <location>
        <begin position="9"/>
        <end position="37"/>
    </location>
</feature>
<evidence type="ECO:0000256" key="4">
    <source>
        <dbReference type="ARBA" id="ARBA00023242"/>
    </source>
</evidence>
<evidence type="ECO:0000313" key="7">
    <source>
        <dbReference type="Proteomes" id="UP001215712"/>
    </source>
</evidence>
<dbReference type="InterPro" id="IPR001138">
    <property type="entry name" value="Zn2Cys6_DnaBD"/>
</dbReference>
<reference evidence="6" key="1">
    <citation type="journal article" date="2023" name="IMA Fungus">
        <title>Comparative genomic study of the Penicillium genus elucidates a diverse pangenome and 15 lateral gene transfer events.</title>
        <authorList>
            <person name="Petersen C."/>
            <person name="Sorensen T."/>
            <person name="Nielsen M.R."/>
            <person name="Sondergaard T.E."/>
            <person name="Sorensen J.L."/>
            <person name="Fitzpatrick D.A."/>
            <person name="Frisvad J.C."/>
            <person name="Nielsen K.L."/>
        </authorList>
    </citation>
    <scope>NUCLEOTIDE SEQUENCE</scope>
    <source>
        <strain evidence="6">IBT 17514</strain>
    </source>
</reference>